<name>A0ACC7NVY0_9BACL</name>
<reference evidence="1" key="1">
    <citation type="submission" date="2024-12" db="EMBL/GenBank/DDBJ databases">
        <authorList>
            <person name="Wu N."/>
        </authorList>
    </citation>
    <scope>NUCLEOTIDE SEQUENCE</scope>
    <source>
        <strain evidence="1">P15</strain>
    </source>
</reference>
<proteinExistence type="predicted"/>
<evidence type="ECO:0000313" key="2">
    <source>
        <dbReference type="Proteomes" id="UP001631969"/>
    </source>
</evidence>
<gene>
    <name evidence="1" type="ORF">ACI1P1_08515</name>
</gene>
<dbReference type="Proteomes" id="UP001631969">
    <property type="component" value="Unassembled WGS sequence"/>
</dbReference>
<accession>A0ACC7NVY0</accession>
<sequence>MSTWLAWLLFLPPWLLLMFLEPERKRRFTAVALLACLCSTVTFQMAVKLDWWTVTSNIFYFTQISAFVYGFLPVAALISFYWTYPNLWLYFGLNLSIDAVQAYVISRHIFEKAGFYQLTGMSRTGLFMLETFVSVLLYLFQVWLERGRHGEGDEVPMERWLRRWSFRAKAR</sequence>
<evidence type="ECO:0000313" key="1">
    <source>
        <dbReference type="EMBL" id="MFM9328325.1"/>
    </source>
</evidence>
<organism evidence="1 2">
    <name type="scientific">Paenibacillus mesotrionivorans</name>
    <dbReference type="NCBI Taxonomy" id="3160968"/>
    <lineage>
        <taxon>Bacteria</taxon>
        <taxon>Bacillati</taxon>
        <taxon>Bacillota</taxon>
        <taxon>Bacilli</taxon>
        <taxon>Bacillales</taxon>
        <taxon>Paenibacillaceae</taxon>
        <taxon>Paenibacillus</taxon>
    </lineage>
</organism>
<keyword evidence="2" id="KW-1185">Reference proteome</keyword>
<protein>
    <submittedName>
        <fullName evidence="1">Uncharacterized protein</fullName>
    </submittedName>
</protein>
<comment type="caution">
    <text evidence="1">The sequence shown here is derived from an EMBL/GenBank/DDBJ whole genome shotgun (WGS) entry which is preliminary data.</text>
</comment>
<dbReference type="EMBL" id="JBJURJ010000004">
    <property type="protein sequence ID" value="MFM9328325.1"/>
    <property type="molecule type" value="Genomic_DNA"/>
</dbReference>